<dbReference type="Pfam" id="PF14604">
    <property type="entry name" value="SH3_9"/>
    <property type="match status" value="1"/>
</dbReference>
<dbReference type="SUPFAM" id="SSF50044">
    <property type="entry name" value="SH3-domain"/>
    <property type="match status" value="2"/>
</dbReference>
<evidence type="ECO:0000256" key="3">
    <source>
        <dbReference type="ARBA" id="ARBA00022833"/>
    </source>
</evidence>
<keyword evidence="10" id="KW-1185">Reference proteome</keyword>
<dbReference type="GO" id="GO:0030864">
    <property type="term" value="C:cortical actin cytoskeleton"/>
    <property type="evidence" value="ECO:0007669"/>
    <property type="project" value="UniProtKB-ARBA"/>
</dbReference>
<dbReference type="PROSITE" id="PS51741">
    <property type="entry name" value="F_BAR"/>
    <property type="match status" value="1"/>
</dbReference>
<dbReference type="PROSITE" id="PS50002">
    <property type="entry name" value="SH3"/>
    <property type="match status" value="2"/>
</dbReference>
<dbReference type="InterPro" id="IPR001060">
    <property type="entry name" value="FCH_dom"/>
</dbReference>
<dbReference type="PANTHER" id="PTHR15735:SF21">
    <property type="entry name" value="PROTEIN NERVOUS WRECK"/>
    <property type="match status" value="1"/>
</dbReference>
<dbReference type="GO" id="GO:0046872">
    <property type="term" value="F:metal ion binding"/>
    <property type="evidence" value="ECO:0007669"/>
    <property type="project" value="UniProtKB-KW"/>
</dbReference>
<dbReference type="PRINTS" id="PR00008">
    <property type="entry name" value="DAGPEDOMAIN"/>
</dbReference>
<dbReference type="Pfam" id="PF00611">
    <property type="entry name" value="FCH"/>
    <property type="match status" value="1"/>
</dbReference>
<dbReference type="STRING" id="68775.A0A5C3MD04"/>
<feature type="domain" description="SH3" evidence="6">
    <location>
        <begin position="581"/>
        <end position="645"/>
    </location>
</feature>
<dbReference type="SMART" id="SM00055">
    <property type="entry name" value="FCH"/>
    <property type="match status" value="1"/>
</dbReference>
<dbReference type="InterPro" id="IPR020454">
    <property type="entry name" value="DAG/PE-bd"/>
</dbReference>
<dbReference type="SUPFAM" id="SSF57889">
    <property type="entry name" value="Cysteine-rich domain"/>
    <property type="match status" value="1"/>
</dbReference>
<dbReference type="InterPro" id="IPR031160">
    <property type="entry name" value="F_BAR_dom"/>
</dbReference>
<dbReference type="CDD" id="cd11912">
    <property type="entry name" value="SH3_Bzz1_1"/>
    <property type="match status" value="1"/>
</dbReference>
<dbReference type="InterPro" id="IPR027267">
    <property type="entry name" value="AH/BAR_dom_sf"/>
</dbReference>
<dbReference type="OrthoDB" id="8783038at2759"/>
<dbReference type="InterPro" id="IPR001452">
    <property type="entry name" value="SH3_domain"/>
</dbReference>
<dbReference type="Proteomes" id="UP000308652">
    <property type="component" value="Unassembled WGS sequence"/>
</dbReference>
<dbReference type="Gene3D" id="1.20.1270.60">
    <property type="entry name" value="Arfaptin homology (AH) domain/BAR domain"/>
    <property type="match status" value="1"/>
</dbReference>
<dbReference type="SMART" id="SM00109">
    <property type="entry name" value="C1"/>
    <property type="match status" value="1"/>
</dbReference>
<accession>A0A5C3MD04</accession>
<evidence type="ECO:0000256" key="5">
    <source>
        <dbReference type="PROSITE-ProRule" id="PRU01077"/>
    </source>
</evidence>
<dbReference type="PROSITE" id="PS00479">
    <property type="entry name" value="ZF_DAG_PE_1"/>
    <property type="match status" value="1"/>
</dbReference>
<evidence type="ECO:0000259" key="6">
    <source>
        <dbReference type="PROSITE" id="PS50002"/>
    </source>
</evidence>
<keyword evidence="5" id="KW-0175">Coiled coil</keyword>
<evidence type="ECO:0000313" key="9">
    <source>
        <dbReference type="EMBL" id="TFK39041.1"/>
    </source>
</evidence>
<name>A0A5C3MD04_9AGAR</name>
<dbReference type="Pfam" id="PF00130">
    <property type="entry name" value="C1_1"/>
    <property type="match status" value="1"/>
</dbReference>
<evidence type="ECO:0000256" key="4">
    <source>
        <dbReference type="PROSITE-ProRule" id="PRU00192"/>
    </source>
</evidence>
<dbReference type="PANTHER" id="PTHR15735">
    <property type="entry name" value="FCH AND DOUBLE SH3 DOMAINS PROTEIN"/>
    <property type="match status" value="1"/>
</dbReference>
<keyword evidence="3" id="KW-0862">Zinc</keyword>
<feature type="domain" description="Phorbol-ester/DAG-type" evidence="7">
    <location>
        <begin position="410"/>
        <end position="460"/>
    </location>
</feature>
<evidence type="ECO:0000259" key="7">
    <source>
        <dbReference type="PROSITE" id="PS50081"/>
    </source>
</evidence>
<dbReference type="CDD" id="cd00174">
    <property type="entry name" value="SH3"/>
    <property type="match status" value="1"/>
</dbReference>
<dbReference type="CDD" id="cd20824">
    <property type="entry name" value="C1_SpBZZ1-like"/>
    <property type="match status" value="1"/>
</dbReference>
<feature type="domain" description="F-BAR" evidence="8">
    <location>
        <begin position="7"/>
        <end position="280"/>
    </location>
</feature>
<dbReference type="PRINTS" id="PR00452">
    <property type="entry name" value="SH3DOMAIN"/>
</dbReference>
<dbReference type="EMBL" id="ML213601">
    <property type="protein sequence ID" value="TFK39041.1"/>
    <property type="molecule type" value="Genomic_DNA"/>
</dbReference>
<dbReference type="InterPro" id="IPR035459">
    <property type="entry name" value="Bzz1_SH3_1"/>
</dbReference>
<proteinExistence type="predicted"/>
<dbReference type="PROSITE" id="PS50081">
    <property type="entry name" value="ZF_DAG_PE_2"/>
    <property type="match status" value="1"/>
</dbReference>
<keyword evidence="2" id="KW-0479">Metal-binding</keyword>
<evidence type="ECO:0000256" key="2">
    <source>
        <dbReference type="ARBA" id="ARBA00022723"/>
    </source>
</evidence>
<dbReference type="GO" id="GO:0030036">
    <property type="term" value="P:actin cytoskeleton organization"/>
    <property type="evidence" value="ECO:0007669"/>
    <property type="project" value="UniProtKB-ARBA"/>
</dbReference>
<evidence type="ECO:0000256" key="1">
    <source>
        <dbReference type="ARBA" id="ARBA00022443"/>
    </source>
</evidence>
<organism evidence="9 10">
    <name type="scientific">Crucibulum laeve</name>
    <dbReference type="NCBI Taxonomy" id="68775"/>
    <lineage>
        <taxon>Eukaryota</taxon>
        <taxon>Fungi</taxon>
        <taxon>Dikarya</taxon>
        <taxon>Basidiomycota</taxon>
        <taxon>Agaricomycotina</taxon>
        <taxon>Agaricomycetes</taxon>
        <taxon>Agaricomycetidae</taxon>
        <taxon>Agaricales</taxon>
        <taxon>Agaricineae</taxon>
        <taxon>Nidulariaceae</taxon>
        <taxon>Crucibulum</taxon>
    </lineage>
</organism>
<evidence type="ECO:0000259" key="8">
    <source>
        <dbReference type="PROSITE" id="PS51741"/>
    </source>
</evidence>
<dbReference type="Gene3D" id="2.30.30.40">
    <property type="entry name" value="SH3 Domains"/>
    <property type="match status" value="2"/>
</dbReference>
<keyword evidence="1 4" id="KW-0728">SH3 domain</keyword>
<dbReference type="Pfam" id="PF07653">
    <property type="entry name" value="SH3_2"/>
    <property type="match status" value="1"/>
</dbReference>
<dbReference type="AlphaFoldDB" id="A0A5C3MD04"/>
<dbReference type="SMART" id="SM00326">
    <property type="entry name" value="SH3"/>
    <property type="match status" value="2"/>
</dbReference>
<reference evidence="9 10" key="1">
    <citation type="journal article" date="2019" name="Nat. Ecol. Evol.">
        <title>Megaphylogeny resolves global patterns of mushroom evolution.</title>
        <authorList>
            <person name="Varga T."/>
            <person name="Krizsan K."/>
            <person name="Foldi C."/>
            <person name="Dima B."/>
            <person name="Sanchez-Garcia M."/>
            <person name="Sanchez-Ramirez S."/>
            <person name="Szollosi G.J."/>
            <person name="Szarkandi J.G."/>
            <person name="Papp V."/>
            <person name="Albert L."/>
            <person name="Andreopoulos W."/>
            <person name="Angelini C."/>
            <person name="Antonin V."/>
            <person name="Barry K.W."/>
            <person name="Bougher N.L."/>
            <person name="Buchanan P."/>
            <person name="Buyck B."/>
            <person name="Bense V."/>
            <person name="Catcheside P."/>
            <person name="Chovatia M."/>
            <person name="Cooper J."/>
            <person name="Damon W."/>
            <person name="Desjardin D."/>
            <person name="Finy P."/>
            <person name="Geml J."/>
            <person name="Haridas S."/>
            <person name="Hughes K."/>
            <person name="Justo A."/>
            <person name="Karasinski D."/>
            <person name="Kautmanova I."/>
            <person name="Kiss B."/>
            <person name="Kocsube S."/>
            <person name="Kotiranta H."/>
            <person name="LaButti K.M."/>
            <person name="Lechner B.E."/>
            <person name="Liimatainen K."/>
            <person name="Lipzen A."/>
            <person name="Lukacs Z."/>
            <person name="Mihaltcheva S."/>
            <person name="Morgado L.N."/>
            <person name="Niskanen T."/>
            <person name="Noordeloos M.E."/>
            <person name="Ohm R.A."/>
            <person name="Ortiz-Santana B."/>
            <person name="Ovrebo C."/>
            <person name="Racz N."/>
            <person name="Riley R."/>
            <person name="Savchenko A."/>
            <person name="Shiryaev A."/>
            <person name="Soop K."/>
            <person name="Spirin V."/>
            <person name="Szebenyi C."/>
            <person name="Tomsovsky M."/>
            <person name="Tulloss R.E."/>
            <person name="Uehling J."/>
            <person name="Grigoriev I.V."/>
            <person name="Vagvolgyi C."/>
            <person name="Papp T."/>
            <person name="Martin F.M."/>
            <person name="Miettinen O."/>
            <person name="Hibbett D.S."/>
            <person name="Nagy L.G."/>
        </authorList>
    </citation>
    <scope>NUCLEOTIDE SEQUENCE [LARGE SCALE GENOMIC DNA]</scope>
    <source>
        <strain evidence="9 10">CBS 166.37</strain>
    </source>
</reference>
<dbReference type="InterPro" id="IPR002219">
    <property type="entry name" value="PKC_DAG/PE"/>
</dbReference>
<evidence type="ECO:0000313" key="10">
    <source>
        <dbReference type="Proteomes" id="UP000308652"/>
    </source>
</evidence>
<dbReference type="Gene3D" id="3.30.60.20">
    <property type="match status" value="1"/>
</dbReference>
<dbReference type="InterPro" id="IPR046349">
    <property type="entry name" value="C1-like_sf"/>
</dbReference>
<feature type="domain" description="SH3" evidence="6">
    <location>
        <begin position="509"/>
        <end position="570"/>
    </location>
</feature>
<dbReference type="GO" id="GO:0030833">
    <property type="term" value="P:regulation of actin filament polymerization"/>
    <property type="evidence" value="ECO:0007669"/>
    <property type="project" value="TreeGrafter"/>
</dbReference>
<dbReference type="SUPFAM" id="SSF103657">
    <property type="entry name" value="BAR/IMD domain-like"/>
    <property type="match status" value="1"/>
</dbReference>
<protein>
    <submittedName>
        <fullName evidence="9">Uncharacterized protein</fullName>
    </submittedName>
</protein>
<sequence>MAAGGGQSFGRALPDQVEHIAAAFDAHIQLLGDVREIYRERAALEREYAGKLQILARKAAERKSKMETSFVVGGDPTKAWDMDTLRQSTLDSAYGEIINSITSAAQDHINVADALTSQVVEVLRAVELKNTEAQKKEMQFFQKLLSDRDRVYADRTKSKQKYDEECIEVELYRQKQGRAGDDRHAERAAKHAEQQRIDMLNGKNSYIISIAIANKSKAKFYENDIPALEDEMQNIQKRLIERFTKIMIHTQNLQLNHLDALKSRISSAEKKFNEVNPSQDQDLFVEYNIRPFTAPPDWKFEPCSIHYDTDAMSIEHAPKVVLQNKLTKCNLKLQELVPLVNAKRREQEQLSKKVEAYIADHLPGSIDEISDNYLDAQHQLSLYTTSERIINVEAETIMAAIGNDVGGLMPHSFKSSSFSIPTQCGYCKTMIWGLSRQGKTCKLCGLSVHSKCELKVPADCQQSEGRQSLPMSRSSTITSNNSLGVSSAIAPAPSSFVQSAVSEDSLNEESHPVARVVFDFKATSEFELGVSEGTTVHVLEPDDGSGWVKVLDAAGSSGLVPATYLEEEEGSSSGNTSAQPGIGQHVRAIYPYQAQGADELELKEGDLLELSSEPNGGQNYGNGWWEGFDCRGKKGIFPSNYVEMA</sequence>
<gene>
    <name evidence="9" type="ORF">BDQ12DRAFT_712547</name>
</gene>
<dbReference type="InterPro" id="IPR036028">
    <property type="entry name" value="SH3-like_dom_sf"/>
</dbReference>